<dbReference type="EMBL" id="CDMC01000010">
    <property type="protein sequence ID" value="CEL08203.1"/>
    <property type="molecule type" value="Genomic_DNA"/>
</dbReference>
<accession>A0A0U5G9D2</accession>
<keyword evidence="7" id="KW-0106">Calcium</keyword>
<feature type="binding site" evidence="7">
    <location>
        <position position="212"/>
    </location>
    <ligand>
        <name>Ca(2+)</name>
        <dbReference type="ChEBI" id="CHEBI:29108"/>
        <label>1</label>
    </ligand>
</feature>
<feature type="binding site" evidence="7">
    <location>
        <position position="252"/>
    </location>
    <ligand>
        <name>Zn(2+)</name>
        <dbReference type="ChEBI" id="CHEBI:29105"/>
        <label>2</label>
        <note>catalytic</note>
    </ligand>
</feature>
<dbReference type="Pfam" id="PF00413">
    <property type="entry name" value="Peptidase_M10"/>
    <property type="match status" value="1"/>
</dbReference>
<sequence>MADLPDGTKPKCSFIRVSYDRNKIPTIPDLCLGEAHNDFHHVQNCLCKYNYLKEDSSFTPDELDETTKSALEKFQSRFDIPQSGALDQQTKEAMAQPRCAMPDLLPGSLDSSVSGPWDHVELKYALGKLSRSVRRSVCEEAIDRALATWSNTGVGLKFEKVSKFDDHDIFIEWRQADDPDHSMEGSTLAHADFPPGFSLIADMPPLPLHFDDEEHLWTDGAVKNGFDIETTCLHEIGHCLGLYHSTVRESIMFPTVSPNMTSRTLANDDLEGIRDLYGSAAIPSTRSELK</sequence>
<dbReference type="InterPro" id="IPR001818">
    <property type="entry name" value="Pept_M10_metallopeptidase"/>
</dbReference>
<dbReference type="STRING" id="454130.A0A0U5G9D2"/>
<evidence type="ECO:0000256" key="2">
    <source>
        <dbReference type="ARBA" id="ARBA00022723"/>
    </source>
</evidence>
<comment type="cofactor">
    <cofactor evidence="7">
        <name>Zn(2+)</name>
        <dbReference type="ChEBI" id="CHEBI:29105"/>
    </cofactor>
    <text evidence="7">Binds 2 Zn(2+) ions per subunit.</text>
</comment>
<comment type="cofactor">
    <cofactor evidence="7">
        <name>Ca(2+)</name>
        <dbReference type="ChEBI" id="CHEBI:29108"/>
    </cofactor>
    <text evidence="7">Can bind about 5 Ca(2+) ions per subunit.</text>
</comment>
<dbReference type="Gene3D" id="3.40.390.10">
    <property type="entry name" value="Collagenase (Catalytic Domain)"/>
    <property type="match status" value="1"/>
</dbReference>
<feature type="binding site" evidence="7">
    <location>
        <position position="168"/>
    </location>
    <ligand>
        <name>Ca(2+)</name>
        <dbReference type="ChEBI" id="CHEBI:29108"/>
        <label>2</label>
    </ligand>
</feature>
<keyword evidence="4 7" id="KW-0862">Zinc</keyword>
<dbReference type="GO" id="GO:0008270">
    <property type="term" value="F:zinc ion binding"/>
    <property type="evidence" value="ECO:0007669"/>
    <property type="project" value="InterPro"/>
</dbReference>
<evidence type="ECO:0000259" key="8">
    <source>
        <dbReference type="SMART" id="SM00235"/>
    </source>
</evidence>
<dbReference type="InterPro" id="IPR024079">
    <property type="entry name" value="MetalloPept_cat_dom_sf"/>
</dbReference>
<dbReference type="Proteomes" id="UP000054771">
    <property type="component" value="Unassembled WGS sequence"/>
</dbReference>
<dbReference type="InterPro" id="IPR002477">
    <property type="entry name" value="Peptidoglycan-bd-like"/>
</dbReference>
<dbReference type="GO" id="GO:0004222">
    <property type="term" value="F:metalloendopeptidase activity"/>
    <property type="evidence" value="ECO:0007669"/>
    <property type="project" value="InterPro"/>
</dbReference>
<evidence type="ECO:0000313" key="10">
    <source>
        <dbReference type="Proteomes" id="UP000054771"/>
    </source>
</evidence>
<dbReference type="OrthoDB" id="65569at2759"/>
<keyword evidence="3" id="KW-0378">Hydrolase</keyword>
<dbReference type="InterPro" id="IPR021190">
    <property type="entry name" value="Pept_M10A"/>
</dbReference>
<organism evidence="9 10">
    <name type="scientific">Aspergillus calidoustus</name>
    <dbReference type="NCBI Taxonomy" id="454130"/>
    <lineage>
        <taxon>Eukaryota</taxon>
        <taxon>Fungi</taxon>
        <taxon>Dikarya</taxon>
        <taxon>Ascomycota</taxon>
        <taxon>Pezizomycotina</taxon>
        <taxon>Eurotiomycetes</taxon>
        <taxon>Eurotiomycetidae</taxon>
        <taxon>Eurotiales</taxon>
        <taxon>Aspergillaceae</taxon>
        <taxon>Aspergillus</taxon>
        <taxon>Aspergillus subgen. Nidulantes</taxon>
    </lineage>
</organism>
<dbReference type="AlphaFoldDB" id="A0A0U5G9D2"/>
<feature type="active site" evidence="6">
    <location>
        <position position="235"/>
    </location>
</feature>
<evidence type="ECO:0000256" key="7">
    <source>
        <dbReference type="PIRSR" id="PIRSR621190-2"/>
    </source>
</evidence>
<dbReference type="InterPro" id="IPR036365">
    <property type="entry name" value="PGBD-like_sf"/>
</dbReference>
<feature type="binding site" evidence="7">
    <location>
        <position position="238"/>
    </location>
    <ligand>
        <name>Zn(2+)</name>
        <dbReference type="ChEBI" id="CHEBI:29105"/>
        <label>2</label>
        <note>catalytic</note>
    </ligand>
</feature>
<dbReference type="SUPFAM" id="SSF47090">
    <property type="entry name" value="PGBD-like"/>
    <property type="match status" value="1"/>
</dbReference>
<feature type="binding site" evidence="7">
    <location>
        <position position="180"/>
    </location>
    <ligand>
        <name>Zn(2+)</name>
        <dbReference type="ChEBI" id="CHEBI:29105"/>
        <label>1</label>
    </ligand>
</feature>
<dbReference type="OMA" id="GINFLYV"/>
<feature type="binding site" evidence="7">
    <location>
        <position position="209"/>
    </location>
    <ligand>
        <name>Zn(2+)</name>
        <dbReference type="ChEBI" id="CHEBI:29105"/>
        <label>1</label>
    </ligand>
</feature>
<keyword evidence="5" id="KW-0482">Metalloprotease</keyword>
<evidence type="ECO:0000256" key="6">
    <source>
        <dbReference type="PIRSR" id="PIRSR621190-1"/>
    </source>
</evidence>
<evidence type="ECO:0000313" key="9">
    <source>
        <dbReference type="EMBL" id="CEL08203.1"/>
    </source>
</evidence>
<dbReference type="PRINTS" id="PR00138">
    <property type="entry name" value="MATRIXIN"/>
</dbReference>
<dbReference type="GO" id="GO:0006508">
    <property type="term" value="P:proteolysis"/>
    <property type="evidence" value="ECO:0007669"/>
    <property type="project" value="UniProtKB-KW"/>
</dbReference>
<keyword evidence="10" id="KW-1185">Reference proteome</keyword>
<dbReference type="SUPFAM" id="SSF55486">
    <property type="entry name" value="Metalloproteases ('zincins'), catalytic domain"/>
    <property type="match status" value="1"/>
</dbReference>
<proteinExistence type="predicted"/>
<feature type="binding site" evidence="7">
    <location>
        <position position="211"/>
    </location>
    <ligand>
        <name>Ca(2+)</name>
        <dbReference type="ChEBI" id="CHEBI:29108"/>
        <label>3</label>
    </ligand>
</feature>
<dbReference type="Pfam" id="PF01471">
    <property type="entry name" value="PG_binding_1"/>
    <property type="match status" value="1"/>
</dbReference>
<dbReference type="PANTHER" id="PTHR10201:SF323">
    <property type="entry name" value="MATRIX METALLOPROTEINASE-21"/>
    <property type="match status" value="1"/>
</dbReference>
<feature type="domain" description="Peptidase metallopeptidase" evidence="8">
    <location>
        <begin position="113"/>
        <end position="279"/>
    </location>
</feature>
<dbReference type="GO" id="GO:0031012">
    <property type="term" value="C:extracellular matrix"/>
    <property type="evidence" value="ECO:0007669"/>
    <property type="project" value="InterPro"/>
</dbReference>
<keyword evidence="2 7" id="KW-0479">Metal-binding</keyword>
<evidence type="ECO:0000256" key="4">
    <source>
        <dbReference type="ARBA" id="ARBA00022833"/>
    </source>
</evidence>
<name>A0A0U5G9D2_ASPCI</name>
<dbReference type="InterPro" id="IPR006026">
    <property type="entry name" value="Peptidase_Metallo"/>
</dbReference>
<feature type="binding site" evidence="7">
    <location>
        <position position="214"/>
    </location>
    <ligand>
        <name>Ca(2+)</name>
        <dbReference type="ChEBI" id="CHEBI:29108"/>
        <label>3</label>
    </ligand>
</feature>
<feature type="binding site" evidence="7">
    <location>
        <position position="234"/>
    </location>
    <ligand>
        <name>Zn(2+)</name>
        <dbReference type="ChEBI" id="CHEBI:29105"/>
        <label>2</label>
        <note>catalytic</note>
    </ligand>
</feature>
<feature type="binding site" evidence="7">
    <location>
        <position position="214"/>
    </location>
    <ligand>
        <name>Ca(2+)</name>
        <dbReference type="ChEBI" id="CHEBI:29108"/>
        <label>1</label>
    </ligand>
</feature>
<reference evidence="10" key="1">
    <citation type="journal article" date="2016" name="Genome Announc.">
        <title>Draft genome sequences of fungus Aspergillus calidoustus.</title>
        <authorList>
            <person name="Horn F."/>
            <person name="Linde J."/>
            <person name="Mattern D.J."/>
            <person name="Walther G."/>
            <person name="Guthke R."/>
            <person name="Scherlach K."/>
            <person name="Martin K."/>
            <person name="Brakhage A.A."/>
            <person name="Petzke L."/>
            <person name="Valiante V."/>
        </authorList>
    </citation>
    <scope>NUCLEOTIDE SEQUENCE [LARGE SCALE GENOMIC DNA]</scope>
    <source>
        <strain evidence="10">SF006504</strain>
    </source>
</reference>
<evidence type="ECO:0000256" key="3">
    <source>
        <dbReference type="ARBA" id="ARBA00022801"/>
    </source>
</evidence>
<feature type="binding site" evidence="7">
    <location>
        <position position="190"/>
    </location>
    <ligand>
        <name>Zn(2+)</name>
        <dbReference type="ChEBI" id="CHEBI:29105"/>
        <label>1</label>
    </ligand>
</feature>
<evidence type="ECO:0000256" key="1">
    <source>
        <dbReference type="ARBA" id="ARBA00022670"/>
    </source>
</evidence>
<protein>
    <recommendedName>
        <fullName evidence="8">Peptidase metallopeptidase domain-containing protein</fullName>
    </recommendedName>
</protein>
<keyword evidence="1" id="KW-0645">Protease</keyword>
<evidence type="ECO:0000256" key="5">
    <source>
        <dbReference type="ARBA" id="ARBA00023049"/>
    </source>
</evidence>
<gene>
    <name evidence="9" type="ORF">ASPCAL11354</name>
</gene>
<dbReference type="PANTHER" id="PTHR10201">
    <property type="entry name" value="MATRIX METALLOPROTEINASE"/>
    <property type="match status" value="1"/>
</dbReference>
<feature type="binding site" description="in inhibited form" evidence="7">
    <location>
        <position position="99"/>
    </location>
    <ligand>
        <name>Zn(2+)</name>
        <dbReference type="ChEBI" id="CHEBI:29105"/>
        <label>2</label>
        <note>catalytic</note>
    </ligand>
</feature>
<feature type="binding site" evidence="7">
    <location>
        <position position="202"/>
    </location>
    <ligand>
        <name>Ca(2+)</name>
        <dbReference type="ChEBI" id="CHEBI:29108"/>
        <label>2</label>
    </ligand>
</feature>
<dbReference type="SMART" id="SM00235">
    <property type="entry name" value="ZnMc"/>
    <property type="match status" value="1"/>
</dbReference>
<feature type="binding site" evidence="7">
    <location>
        <position position="244"/>
    </location>
    <ligand>
        <name>Zn(2+)</name>
        <dbReference type="ChEBI" id="CHEBI:29105"/>
        <label>2</label>
        <note>catalytic</note>
    </ligand>
</feature>